<dbReference type="Proteomes" id="UP001328107">
    <property type="component" value="Unassembled WGS sequence"/>
</dbReference>
<dbReference type="EMBL" id="BTRK01000006">
    <property type="protein sequence ID" value="GMR60720.1"/>
    <property type="molecule type" value="Genomic_DNA"/>
</dbReference>
<name>A0AAN5IE54_9BILA</name>
<sequence>PPGDITTRPRTKIVFNYPFTRRNAGIPLEVESRAAHKIVVGIFAPSTIHIKLDSQRTMKSSVFFLMDSGAPPERVHLWATSQGSAGEAISVKYAAVPPGSA</sequence>
<comment type="caution">
    <text evidence="1">The sequence shown here is derived from an EMBL/GenBank/DDBJ whole genome shotgun (WGS) entry which is preliminary data.</text>
</comment>
<reference evidence="2" key="1">
    <citation type="submission" date="2022-10" db="EMBL/GenBank/DDBJ databases">
        <title>Genome assembly of Pristionchus species.</title>
        <authorList>
            <person name="Yoshida K."/>
            <person name="Sommer R.J."/>
        </authorList>
    </citation>
    <scope>NUCLEOTIDE SEQUENCE [LARGE SCALE GENOMIC DNA]</scope>
    <source>
        <strain evidence="2">RS5460</strain>
    </source>
</reference>
<feature type="non-terminal residue" evidence="1">
    <location>
        <position position="101"/>
    </location>
</feature>
<accession>A0AAN5IE54</accession>
<organism evidence="1 2">
    <name type="scientific">Pristionchus mayeri</name>
    <dbReference type="NCBI Taxonomy" id="1317129"/>
    <lineage>
        <taxon>Eukaryota</taxon>
        <taxon>Metazoa</taxon>
        <taxon>Ecdysozoa</taxon>
        <taxon>Nematoda</taxon>
        <taxon>Chromadorea</taxon>
        <taxon>Rhabditida</taxon>
        <taxon>Rhabditina</taxon>
        <taxon>Diplogasteromorpha</taxon>
        <taxon>Diplogasteroidea</taxon>
        <taxon>Neodiplogasteridae</taxon>
        <taxon>Pristionchus</taxon>
    </lineage>
</organism>
<protein>
    <recommendedName>
        <fullName evidence="3">MSP domain-containing protein</fullName>
    </recommendedName>
</protein>
<keyword evidence="2" id="KW-1185">Reference proteome</keyword>
<proteinExistence type="predicted"/>
<feature type="non-terminal residue" evidence="1">
    <location>
        <position position="1"/>
    </location>
</feature>
<evidence type="ECO:0000313" key="2">
    <source>
        <dbReference type="Proteomes" id="UP001328107"/>
    </source>
</evidence>
<evidence type="ECO:0000313" key="1">
    <source>
        <dbReference type="EMBL" id="GMR60720.1"/>
    </source>
</evidence>
<evidence type="ECO:0008006" key="3">
    <source>
        <dbReference type="Google" id="ProtNLM"/>
    </source>
</evidence>
<dbReference type="AlphaFoldDB" id="A0AAN5IE54"/>
<gene>
    <name evidence="1" type="ORF">PMAYCL1PPCAC_30915</name>
</gene>